<name>A0AAV2QAU6_MEGNR</name>
<protein>
    <submittedName>
        <fullName evidence="1">Uncharacterized protein</fullName>
    </submittedName>
</protein>
<gene>
    <name evidence="1" type="ORF">MNOR_LOCUS10267</name>
</gene>
<evidence type="ECO:0000313" key="1">
    <source>
        <dbReference type="EMBL" id="CAL4076873.1"/>
    </source>
</evidence>
<reference evidence="1 2" key="1">
    <citation type="submission" date="2024-05" db="EMBL/GenBank/DDBJ databases">
        <authorList>
            <person name="Wallberg A."/>
        </authorList>
    </citation>
    <scope>NUCLEOTIDE SEQUENCE [LARGE SCALE GENOMIC DNA]</scope>
</reference>
<proteinExistence type="predicted"/>
<organism evidence="1 2">
    <name type="scientific">Meganyctiphanes norvegica</name>
    <name type="common">Northern krill</name>
    <name type="synonym">Thysanopoda norvegica</name>
    <dbReference type="NCBI Taxonomy" id="48144"/>
    <lineage>
        <taxon>Eukaryota</taxon>
        <taxon>Metazoa</taxon>
        <taxon>Ecdysozoa</taxon>
        <taxon>Arthropoda</taxon>
        <taxon>Crustacea</taxon>
        <taxon>Multicrustacea</taxon>
        <taxon>Malacostraca</taxon>
        <taxon>Eumalacostraca</taxon>
        <taxon>Eucarida</taxon>
        <taxon>Euphausiacea</taxon>
        <taxon>Euphausiidae</taxon>
        <taxon>Meganyctiphanes</taxon>
    </lineage>
</organism>
<evidence type="ECO:0000313" key="2">
    <source>
        <dbReference type="Proteomes" id="UP001497623"/>
    </source>
</evidence>
<feature type="non-terminal residue" evidence="1">
    <location>
        <position position="178"/>
    </location>
</feature>
<dbReference type="EMBL" id="CAXKWB010005130">
    <property type="protein sequence ID" value="CAL4076873.1"/>
    <property type="molecule type" value="Genomic_DNA"/>
</dbReference>
<sequence length="178" mass="20208">MLARRCVAGAAADTQCCGPPKLQNRMKSFPLTESAPPILLSKIFSALCIFLVLNIKNTPIVLYSRALKWFRPELLKLNRYTLGHRYLLVSNGDSVVFSKLYIKLYDNATRTSSLQSNKRSINSNKSSLKGGRKTQWLQLKEFRNPTQEKKVSSVPDLGQLQDLKRCPETNQLKSLKYT</sequence>
<accession>A0AAV2QAU6</accession>
<keyword evidence="2" id="KW-1185">Reference proteome</keyword>
<dbReference type="AlphaFoldDB" id="A0AAV2QAU6"/>
<dbReference type="Proteomes" id="UP001497623">
    <property type="component" value="Unassembled WGS sequence"/>
</dbReference>
<comment type="caution">
    <text evidence="1">The sequence shown here is derived from an EMBL/GenBank/DDBJ whole genome shotgun (WGS) entry which is preliminary data.</text>
</comment>